<proteinExistence type="predicted"/>
<evidence type="ECO:0000256" key="6">
    <source>
        <dbReference type="SAM" id="MobiDB-lite"/>
    </source>
</evidence>
<dbReference type="Proteomes" id="UP000754495">
    <property type="component" value="Unassembled WGS sequence"/>
</dbReference>
<dbReference type="CDD" id="cd17324">
    <property type="entry name" value="MFS_NepI_like"/>
    <property type="match status" value="1"/>
</dbReference>
<feature type="transmembrane region" description="Helical" evidence="7">
    <location>
        <begin position="350"/>
        <end position="371"/>
    </location>
</feature>
<accession>A0ABX0SRE6</accession>
<dbReference type="PANTHER" id="PTHR43124:SF3">
    <property type="entry name" value="CHLORAMPHENICOL EFFLUX PUMP RV0191"/>
    <property type="match status" value="1"/>
</dbReference>
<comment type="caution">
    <text evidence="9">The sequence shown here is derived from an EMBL/GenBank/DDBJ whole genome shotgun (WGS) entry which is preliminary data.</text>
</comment>
<organism evidence="9 10">
    <name type="scientific">Amycolatopsis viridis</name>
    <dbReference type="NCBI Taxonomy" id="185678"/>
    <lineage>
        <taxon>Bacteria</taxon>
        <taxon>Bacillati</taxon>
        <taxon>Actinomycetota</taxon>
        <taxon>Actinomycetes</taxon>
        <taxon>Pseudonocardiales</taxon>
        <taxon>Pseudonocardiaceae</taxon>
        <taxon>Amycolatopsis</taxon>
    </lineage>
</organism>
<evidence type="ECO:0000313" key="10">
    <source>
        <dbReference type="Proteomes" id="UP000754495"/>
    </source>
</evidence>
<feature type="transmembrane region" description="Helical" evidence="7">
    <location>
        <begin position="221"/>
        <end position="241"/>
    </location>
</feature>
<protein>
    <submittedName>
        <fullName evidence="9">MFS family arabinose efflux permease</fullName>
    </submittedName>
</protein>
<reference evidence="9 10" key="1">
    <citation type="submission" date="2020-03" db="EMBL/GenBank/DDBJ databases">
        <title>Sequencing the genomes of 1000 actinobacteria strains.</title>
        <authorList>
            <person name="Klenk H.-P."/>
        </authorList>
    </citation>
    <scope>NUCLEOTIDE SEQUENCE [LARGE SCALE GENOMIC DNA]</scope>
    <source>
        <strain evidence="9 10">DSM 45668</strain>
    </source>
</reference>
<feature type="transmembrane region" description="Helical" evidence="7">
    <location>
        <begin position="123"/>
        <end position="143"/>
    </location>
</feature>
<dbReference type="EMBL" id="JAANOU010000001">
    <property type="protein sequence ID" value="NIH78502.1"/>
    <property type="molecule type" value="Genomic_DNA"/>
</dbReference>
<feature type="domain" description="Major facilitator superfamily (MFS) profile" evidence="8">
    <location>
        <begin position="27"/>
        <end position="403"/>
    </location>
</feature>
<dbReference type="InterPro" id="IPR050189">
    <property type="entry name" value="MFS_Efflux_Transporters"/>
</dbReference>
<keyword evidence="4 7" id="KW-1133">Transmembrane helix</keyword>
<comment type="subcellular location">
    <subcellularLocation>
        <location evidence="1">Cell membrane</location>
        <topology evidence="1">Multi-pass membrane protein</topology>
    </subcellularLocation>
</comment>
<feature type="transmembrane region" description="Helical" evidence="7">
    <location>
        <begin position="315"/>
        <end position="338"/>
    </location>
</feature>
<evidence type="ECO:0000256" key="2">
    <source>
        <dbReference type="ARBA" id="ARBA00022475"/>
    </source>
</evidence>
<dbReference type="Pfam" id="PF07690">
    <property type="entry name" value="MFS_1"/>
    <property type="match status" value="1"/>
</dbReference>
<feature type="transmembrane region" description="Helical" evidence="7">
    <location>
        <begin position="292"/>
        <end position="309"/>
    </location>
</feature>
<dbReference type="RefSeq" id="WP_243871226.1">
    <property type="nucleotide sequence ID" value="NZ_JAANOU010000001.1"/>
</dbReference>
<feature type="transmembrane region" description="Helical" evidence="7">
    <location>
        <begin position="25"/>
        <end position="44"/>
    </location>
</feature>
<evidence type="ECO:0000313" key="9">
    <source>
        <dbReference type="EMBL" id="NIH78502.1"/>
    </source>
</evidence>
<evidence type="ECO:0000256" key="5">
    <source>
        <dbReference type="ARBA" id="ARBA00023136"/>
    </source>
</evidence>
<keyword evidence="2" id="KW-1003">Cell membrane</keyword>
<feature type="transmembrane region" description="Helical" evidence="7">
    <location>
        <begin position="377"/>
        <end position="398"/>
    </location>
</feature>
<feature type="transmembrane region" description="Helical" evidence="7">
    <location>
        <begin position="261"/>
        <end position="280"/>
    </location>
</feature>
<evidence type="ECO:0000256" key="7">
    <source>
        <dbReference type="SAM" id="Phobius"/>
    </source>
</evidence>
<evidence type="ECO:0000256" key="1">
    <source>
        <dbReference type="ARBA" id="ARBA00004651"/>
    </source>
</evidence>
<dbReference type="InterPro" id="IPR011701">
    <property type="entry name" value="MFS"/>
</dbReference>
<dbReference type="InterPro" id="IPR020846">
    <property type="entry name" value="MFS_dom"/>
</dbReference>
<feature type="region of interest" description="Disordered" evidence="6">
    <location>
        <begin position="1"/>
        <end position="20"/>
    </location>
</feature>
<keyword evidence="3 7" id="KW-0812">Transmembrane</keyword>
<dbReference type="Gene3D" id="1.20.1250.20">
    <property type="entry name" value="MFS general substrate transporter like domains"/>
    <property type="match status" value="1"/>
</dbReference>
<keyword evidence="5 7" id="KW-0472">Membrane</keyword>
<keyword evidence="10" id="KW-1185">Reference proteome</keyword>
<gene>
    <name evidence="9" type="ORF">FHX46_001032</name>
</gene>
<name>A0ABX0SRE6_9PSEU</name>
<feature type="transmembrane region" description="Helical" evidence="7">
    <location>
        <begin position="150"/>
        <end position="173"/>
    </location>
</feature>
<evidence type="ECO:0000256" key="3">
    <source>
        <dbReference type="ARBA" id="ARBA00022692"/>
    </source>
</evidence>
<evidence type="ECO:0000259" key="8">
    <source>
        <dbReference type="PROSITE" id="PS50850"/>
    </source>
</evidence>
<feature type="transmembrane region" description="Helical" evidence="7">
    <location>
        <begin position="179"/>
        <end position="201"/>
    </location>
</feature>
<evidence type="ECO:0000256" key="4">
    <source>
        <dbReference type="ARBA" id="ARBA00022989"/>
    </source>
</evidence>
<dbReference type="SUPFAM" id="SSF103473">
    <property type="entry name" value="MFS general substrate transporter"/>
    <property type="match status" value="1"/>
</dbReference>
<feature type="transmembrane region" description="Helical" evidence="7">
    <location>
        <begin position="93"/>
        <end position="117"/>
    </location>
</feature>
<dbReference type="PROSITE" id="PS50850">
    <property type="entry name" value="MFS"/>
    <property type="match status" value="1"/>
</dbReference>
<feature type="transmembrane region" description="Helical" evidence="7">
    <location>
        <begin position="56"/>
        <end position="81"/>
    </location>
</feature>
<sequence>MPAADPFPTTPARTEPAERTSPGQWVAVAMVTLSTFLVVTSEMLPVGVLTPMADGLGISSGVAGSSLTITGLVAAVTAPVVPRLLGNADRRHVLAVAVLALTVGNVLTAVSTGFGMLVASRTVLGLGMGTVWGLAAAVAARLVAPRSAALAVSIAVSGVASASVFGVPLGTLIGNAFGWRTAFAALAGLGVVLAAGLLAALPRLRRPQTTEAGDEAPRRSLVRPAVVIGLLVVVFLVTAHFAAYTYVRPALEQLPRLAPDAVALLLLIYGVFGLAGNFLAGAAAARRAKATVLALAAGIAAAIAALALFGSGALAAGLAIALWGIAYGGLSVGGQLWMTQAAPDRVEHVTGIYVGFFTAAIAAGAFLGGVVIETAGIVTLLWATAGLAALSLVIGLAARGPRVTAAG</sequence>
<dbReference type="InterPro" id="IPR036259">
    <property type="entry name" value="MFS_trans_sf"/>
</dbReference>
<dbReference type="PANTHER" id="PTHR43124">
    <property type="entry name" value="PURINE EFFLUX PUMP PBUE"/>
    <property type="match status" value="1"/>
</dbReference>